<dbReference type="Proteomes" id="UP000192277">
    <property type="component" value="Unassembled WGS sequence"/>
</dbReference>
<dbReference type="InterPro" id="IPR051310">
    <property type="entry name" value="MCP_chemotaxis"/>
</dbReference>
<dbReference type="PRINTS" id="PR00260">
    <property type="entry name" value="CHEMTRNSDUCR"/>
</dbReference>
<evidence type="ECO:0000313" key="8">
    <source>
        <dbReference type="Proteomes" id="UP000192277"/>
    </source>
</evidence>
<evidence type="ECO:0000256" key="3">
    <source>
        <dbReference type="PROSITE-ProRule" id="PRU00284"/>
    </source>
</evidence>
<protein>
    <recommendedName>
        <fullName evidence="9">Methyl-accepting chemotaxis sensory transducer</fullName>
    </recommendedName>
</protein>
<evidence type="ECO:0000256" key="2">
    <source>
        <dbReference type="ARBA" id="ARBA00029447"/>
    </source>
</evidence>
<keyword evidence="4" id="KW-1133">Transmembrane helix</keyword>
<dbReference type="SUPFAM" id="SSF58104">
    <property type="entry name" value="Methyl-accepting chemotaxis protein (MCP) signaling domain"/>
    <property type="match status" value="1"/>
</dbReference>
<dbReference type="Pfam" id="PF00672">
    <property type="entry name" value="HAMP"/>
    <property type="match status" value="1"/>
</dbReference>
<keyword evidence="4" id="KW-0812">Transmembrane</keyword>
<dbReference type="PANTHER" id="PTHR43531">
    <property type="entry name" value="PROTEIN ICFG"/>
    <property type="match status" value="1"/>
</dbReference>
<organism evidence="7 8">
    <name type="scientific">Niastella koreensis</name>
    <dbReference type="NCBI Taxonomy" id="354356"/>
    <lineage>
        <taxon>Bacteria</taxon>
        <taxon>Pseudomonadati</taxon>
        <taxon>Bacteroidota</taxon>
        <taxon>Chitinophagia</taxon>
        <taxon>Chitinophagales</taxon>
        <taxon>Chitinophagaceae</taxon>
        <taxon>Niastella</taxon>
    </lineage>
</organism>
<feature type="domain" description="Methyl-accepting transducer" evidence="5">
    <location>
        <begin position="308"/>
        <end position="523"/>
    </location>
</feature>
<keyword evidence="4" id="KW-0472">Membrane</keyword>
<dbReference type="InterPro" id="IPR024478">
    <property type="entry name" value="HlyB_4HB_MCP"/>
</dbReference>
<dbReference type="SMART" id="SM00283">
    <property type="entry name" value="MA"/>
    <property type="match status" value="1"/>
</dbReference>
<evidence type="ECO:0000256" key="4">
    <source>
        <dbReference type="SAM" id="Phobius"/>
    </source>
</evidence>
<dbReference type="InterPro" id="IPR004090">
    <property type="entry name" value="Chemotax_Me-accpt_rcpt"/>
</dbReference>
<dbReference type="RefSeq" id="WP_014216563.1">
    <property type="nucleotide sequence ID" value="NZ_LWBO01000002.1"/>
</dbReference>
<gene>
    <name evidence="7" type="ORF">A4D02_20990</name>
</gene>
<keyword evidence="8" id="KW-1185">Reference proteome</keyword>
<reference evidence="7 8" key="1">
    <citation type="submission" date="2016-04" db="EMBL/GenBank/DDBJ databases">
        <authorList>
            <person name="Chen L."/>
            <person name="Zhuang W."/>
            <person name="Wang G."/>
        </authorList>
    </citation>
    <scope>NUCLEOTIDE SEQUENCE [LARGE SCALE GENOMIC DNA]</scope>
    <source>
        <strain evidence="8">GR20</strain>
    </source>
</reference>
<accession>A0ABX3P3C2</accession>
<feature type="transmembrane region" description="Helical" evidence="4">
    <location>
        <begin position="10"/>
        <end position="28"/>
    </location>
</feature>
<dbReference type="PANTHER" id="PTHR43531:SF11">
    <property type="entry name" value="METHYL-ACCEPTING CHEMOTAXIS PROTEIN 3"/>
    <property type="match status" value="1"/>
</dbReference>
<sequence>MKPLTIKQRLIISSAVMVLLSGTIFYFGNKNTHQLNEWVKTGVTSHARCIELSGKLAADVQALANNEKELYLVQERGKLNKLQEKGENTIQSIDQNISKIKMVMDEQENREFEVFLQKYQIYLEDYKRVKHLAGELNTTQSNAQAYDIILNESTVSLEAATASLNRLIRRNSAELTTIEENTNTLYTKGQLDMLIAFILVVVVMLSMLLVIITSTARSMAKASMAMQKLAMGDFSNHIDDYRKDEIGQLLDQINTTTSKLQKSVAIAKKVSEGDLTVDVSNKPEGELETALQSMVLRLRDIVNGIVSGADTISSASQQLSAASQMMSSGATEQAASAEEVASSMEEMAANIQHNNSHAFTTEKIAVKAAIDIMETNKAVKSTEVSMKEITGKITIIGEIARQTNLLALNAAIEAARAGEQGKGFAVVAAEVKKLAERSQAAANEINQLSSSGIDVASRSGKLLSAVAPDIEQTSVLVKEISTSGKEQTVNAGQINNALQELNHVIQQNAAVSEEVAASSEELMVQAEQLRQAVDFFKTGDHAQFRPAIQPVYKKPPGANGHSFQQKPVKQNGHKISLALKGRDHLDNEYEQY</sequence>
<feature type="transmembrane region" description="Helical" evidence="4">
    <location>
        <begin position="193"/>
        <end position="216"/>
    </location>
</feature>
<keyword evidence="3" id="KW-0807">Transducer</keyword>
<feature type="domain" description="HAMP" evidence="6">
    <location>
        <begin position="213"/>
        <end position="265"/>
    </location>
</feature>
<dbReference type="PROSITE" id="PS50111">
    <property type="entry name" value="CHEMOTAXIS_TRANSDUC_2"/>
    <property type="match status" value="1"/>
</dbReference>
<evidence type="ECO:0008006" key="9">
    <source>
        <dbReference type="Google" id="ProtNLM"/>
    </source>
</evidence>
<dbReference type="CDD" id="cd06225">
    <property type="entry name" value="HAMP"/>
    <property type="match status" value="1"/>
</dbReference>
<dbReference type="Pfam" id="PF00015">
    <property type="entry name" value="MCPsignal"/>
    <property type="match status" value="1"/>
</dbReference>
<dbReference type="SMART" id="SM00304">
    <property type="entry name" value="HAMP"/>
    <property type="match status" value="1"/>
</dbReference>
<comment type="similarity">
    <text evidence="2">Belongs to the methyl-accepting chemotaxis (MCP) protein family.</text>
</comment>
<keyword evidence="1" id="KW-0145">Chemotaxis</keyword>
<proteinExistence type="inferred from homology"/>
<dbReference type="InterPro" id="IPR004089">
    <property type="entry name" value="MCPsignal_dom"/>
</dbReference>
<name>A0ABX3P3C2_9BACT</name>
<evidence type="ECO:0000259" key="6">
    <source>
        <dbReference type="PROSITE" id="PS50885"/>
    </source>
</evidence>
<dbReference type="EMBL" id="LWBO01000002">
    <property type="protein sequence ID" value="OQP54156.1"/>
    <property type="molecule type" value="Genomic_DNA"/>
</dbReference>
<dbReference type="InterPro" id="IPR003660">
    <property type="entry name" value="HAMP_dom"/>
</dbReference>
<evidence type="ECO:0000259" key="5">
    <source>
        <dbReference type="PROSITE" id="PS50111"/>
    </source>
</evidence>
<dbReference type="PROSITE" id="PS50885">
    <property type="entry name" value="HAMP"/>
    <property type="match status" value="1"/>
</dbReference>
<evidence type="ECO:0000313" key="7">
    <source>
        <dbReference type="EMBL" id="OQP54156.1"/>
    </source>
</evidence>
<dbReference type="Pfam" id="PF12729">
    <property type="entry name" value="4HB_MCP_1"/>
    <property type="match status" value="1"/>
</dbReference>
<dbReference type="Gene3D" id="1.10.287.950">
    <property type="entry name" value="Methyl-accepting chemotaxis protein"/>
    <property type="match status" value="1"/>
</dbReference>
<comment type="caution">
    <text evidence="7">The sequence shown here is derived from an EMBL/GenBank/DDBJ whole genome shotgun (WGS) entry which is preliminary data.</text>
</comment>
<dbReference type="Gene3D" id="6.10.340.10">
    <property type="match status" value="1"/>
</dbReference>
<evidence type="ECO:0000256" key="1">
    <source>
        <dbReference type="ARBA" id="ARBA00022500"/>
    </source>
</evidence>